<dbReference type="AlphaFoldDB" id="Q1YL41"/>
<comment type="caution">
    <text evidence="2">The sequence shown here is derived from an EMBL/GenBank/DDBJ whole genome shotgun (WGS) entry which is preliminary data.</text>
</comment>
<sequence length="214" mass="23405">MTDGPSEPSAHDVAATATAPVRAALDSVDQFRVQHYGLLAVLMAREPSAETLALVAGLSGDATPLGRSHAALADAARRADPARLEREYFDLFIGVGRGELVPYGSYYLTGFLREKPLARLRQDLARLGIERSRSLVELEDHVGVLCETMAGLIDGRFEAPEGAARDFFARHMQPWMGRFFADLETARSADFYRCVGRVGRSFMTIETESQALVA</sequence>
<dbReference type="InterPro" id="IPR036411">
    <property type="entry name" value="TorD-like_sf"/>
</dbReference>
<dbReference type="Gene3D" id="1.10.3480.10">
    <property type="entry name" value="TorD-like"/>
    <property type="match status" value="1"/>
</dbReference>
<organism evidence="2 3">
    <name type="scientific">Aurantimonas manganoxydans (strain ATCC BAA-1229 / DSM 21871 / SI85-9A1)</name>
    <dbReference type="NCBI Taxonomy" id="287752"/>
    <lineage>
        <taxon>Bacteria</taxon>
        <taxon>Pseudomonadati</taxon>
        <taxon>Pseudomonadota</taxon>
        <taxon>Alphaproteobacteria</taxon>
        <taxon>Hyphomicrobiales</taxon>
        <taxon>Aurantimonadaceae</taxon>
        <taxon>Aurantimonas</taxon>
    </lineage>
</organism>
<reference evidence="2 3" key="1">
    <citation type="journal article" date="2008" name="Appl. Environ. Microbiol.">
        <title>Genomic insights into Mn(II) oxidation by the marine alphaproteobacterium Aurantimonas sp. strain SI85-9A1.</title>
        <authorList>
            <person name="Dick G.J."/>
            <person name="Podell S."/>
            <person name="Johnson H.A."/>
            <person name="Rivera-Espinoza Y."/>
            <person name="Bernier-Latmani R."/>
            <person name="McCarthy J.K."/>
            <person name="Torpey J.W."/>
            <person name="Clement B.G."/>
            <person name="Gaasterland T."/>
            <person name="Tebo B.M."/>
        </authorList>
    </citation>
    <scope>NUCLEOTIDE SEQUENCE [LARGE SCALE GENOMIC DNA]</scope>
    <source>
        <strain evidence="2 3">SI85-9A1</strain>
    </source>
</reference>
<dbReference type="HOGENOM" id="CLU_077650_2_0_5"/>
<dbReference type="OrthoDB" id="8526323at2"/>
<dbReference type="BioCyc" id="AURANTIMONAS:SI859A1_02706-MONOMER"/>
<evidence type="ECO:0000256" key="1">
    <source>
        <dbReference type="ARBA" id="ARBA00023186"/>
    </source>
</evidence>
<name>Q1YL41_AURMS</name>
<protein>
    <submittedName>
        <fullName evidence="2">Cytoplasmic chaperone TorD</fullName>
    </submittedName>
</protein>
<accession>Q1YL41</accession>
<keyword evidence="3" id="KW-1185">Reference proteome</keyword>
<dbReference type="EMBL" id="AAPJ01000001">
    <property type="protein sequence ID" value="EAS51890.1"/>
    <property type="molecule type" value="Genomic_DNA"/>
</dbReference>
<dbReference type="PANTHER" id="PTHR34227:SF1">
    <property type="entry name" value="DIMETHYL SULFOXIDE REDUCTASE CHAPERONE-RELATED"/>
    <property type="match status" value="1"/>
</dbReference>
<dbReference type="Pfam" id="PF02613">
    <property type="entry name" value="Nitrate_red_del"/>
    <property type="match status" value="1"/>
</dbReference>
<dbReference type="PANTHER" id="PTHR34227">
    <property type="entry name" value="CHAPERONE PROTEIN YCDY"/>
    <property type="match status" value="1"/>
</dbReference>
<dbReference type="SUPFAM" id="SSF89155">
    <property type="entry name" value="TorD-like"/>
    <property type="match status" value="1"/>
</dbReference>
<evidence type="ECO:0000313" key="3">
    <source>
        <dbReference type="Proteomes" id="UP000000321"/>
    </source>
</evidence>
<proteinExistence type="predicted"/>
<dbReference type="Proteomes" id="UP000000321">
    <property type="component" value="Unassembled WGS sequence"/>
</dbReference>
<dbReference type="InterPro" id="IPR050289">
    <property type="entry name" value="TorD/DmsD_chaperones"/>
</dbReference>
<dbReference type="RefSeq" id="WP_009210528.1">
    <property type="nucleotide sequence ID" value="NZ_BBWP01000002.1"/>
</dbReference>
<keyword evidence="1" id="KW-0143">Chaperone</keyword>
<gene>
    <name evidence="2" type="ORF">SI859A1_02706</name>
</gene>
<evidence type="ECO:0000313" key="2">
    <source>
        <dbReference type="EMBL" id="EAS51890.1"/>
    </source>
</evidence>
<dbReference type="InterPro" id="IPR020945">
    <property type="entry name" value="DMSO/NO3_reduct_chaperone"/>
</dbReference>